<dbReference type="RefSeq" id="XP_068356526.1">
    <property type="nucleotide sequence ID" value="XM_068506631.1"/>
</dbReference>
<dbReference type="EMBL" id="MLAK01000828">
    <property type="protein sequence ID" value="OHT03390.1"/>
    <property type="molecule type" value="Genomic_DNA"/>
</dbReference>
<dbReference type="GeneID" id="94841335"/>
<sequence>MSQGFPLVFNSKTFLVNPLSFGSNALAFQKMYQNHQTSGQFNSNIVIKGPFSEKSILQVINLCQGITVPIDNSVIKETAALLKLFQAHNLFQMCMNYIHSNIDPSFDMSDNIGSLHLQTKSANPIFDEFQFDDEEKEDDYYSSHSIDQKEDPEEKSDNYMRINPIILEKPLSYEIKMEKRFLKSTKFTLYENGEMTAVAKHQHTGAVINKGSDVHFSGSGACSANITQLNFKNSIKLSDQRIKLKYFRDRDAKMTMKVIYLLDGKEVKLNGTKKNVRKKNKPLFESVKVVKKTQPCILYEPSGKGSITIRKTSKTNFTVNTNIRMTNVLAFALAISAIIGPHSSDQQKV</sequence>
<protein>
    <recommendedName>
        <fullName evidence="3">BTB domain-containing protein</fullName>
    </recommendedName>
</protein>
<evidence type="ECO:0000313" key="2">
    <source>
        <dbReference type="Proteomes" id="UP000179807"/>
    </source>
</evidence>
<comment type="caution">
    <text evidence="1">The sequence shown here is derived from an EMBL/GenBank/DDBJ whole genome shotgun (WGS) entry which is preliminary data.</text>
</comment>
<organism evidence="1 2">
    <name type="scientific">Tritrichomonas foetus</name>
    <dbReference type="NCBI Taxonomy" id="1144522"/>
    <lineage>
        <taxon>Eukaryota</taxon>
        <taxon>Metamonada</taxon>
        <taxon>Parabasalia</taxon>
        <taxon>Tritrichomonadida</taxon>
        <taxon>Tritrichomonadidae</taxon>
        <taxon>Tritrichomonas</taxon>
    </lineage>
</organism>
<keyword evidence="2" id="KW-1185">Reference proteome</keyword>
<gene>
    <name evidence="1" type="ORF">TRFO_29190</name>
</gene>
<dbReference type="AlphaFoldDB" id="A0A1J4K0W4"/>
<evidence type="ECO:0000313" key="1">
    <source>
        <dbReference type="EMBL" id="OHT03390.1"/>
    </source>
</evidence>
<reference evidence="1" key="1">
    <citation type="submission" date="2016-10" db="EMBL/GenBank/DDBJ databases">
        <authorList>
            <person name="Benchimol M."/>
            <person name="Almeida L.G."/>
            <person name="Vasconcelos A.T."/>
            <person name="Perreira-Neves A."/>
            <person name="Rosa I.A."/>
            <person name="Tasca T."/>
            <person name="Bogo M.R."/>
            <person name="de Souza W."/>
        </authorList>
    </citation>
    <scope>NUCLEOTIDE SEQUENCE [LARGE SCALE GENOMIC DNA]</scope>
    <source>
        <strain evidence="1">K</strain>
    </source>
</reference>
<dbReference type="Proteomes" id="UP000179807">
    <property type="component" value="Unassembled WGS sequence"/>
</dbReference>
<accession>A0A1J4K0W4</accession>
<name>A0A1J4K0W4_9EUKA</name>
<evidence type="ECO:0008006" key="3">
    <source>
        <dbReference type="Google" id="ProtNLM"/>
    </source>
</evidence>
<dbReference type="VEuPathDB" id="TrichDB:TRFO_29190"/>
<proteinExistence type="predicted"/>